<dbReference type="InterPro" id="IPR050814">
    <property type="entry name" value="Myo-inositol_Transporter"/>
</dbReference>
<dbReference type="InterPro" id="IPR005828">
    <property type="entry name" value="MFS_sugar_transport-like"/>
</dbReference>
<dbReference type="GO" id="GO:0022857">
    <property type="term" value="F:transmembrane transporter activity"/>
    <property type="evidence" value="ECO:0007669"/>
    <property type="project" value="InterPro"/>
</dbReference>
<comment type="similarity">
    <text evidence="2">Belongs to the major facilitator superfamily. Sugar transporter (TC 2.A.1.1) family.</text>
</comment>
<dbReference type="AlphaFoldDB" id="A0A4S2GWB7"/>
<feature type="transmembrane region" description="Helical" evidence="7">
    <location>
        <begin position="462"/>
        <end position="487"/>
    </location>
</feature>
<evidence type="ECO:0000313" key="9">
    <source>
        <dbReference type="EMBL" id="TGY87294.1"/>
    </source>
</evidence>
<evidence type="ECO:0000256" key="2">
    <source>
        <dbReference type="ARBA" id="ARBA00010992"/>
    </source>
</evidence>
<evidence type="ECO:0000256" key="7">
    <source>
        <dbReference type="SAM" id="Phobius"/>
    </source>
</evidence>
<dbReference type="InterPro" id="IPR020846">
    <property type="entry name" value="MFS_dom"/>
</dbReference>
<evidence type="ECO:0000256" key="3">
    <source>
        <dbReference type="ARBA" id="ARBA00022448"/>
    </source>
</evidence>
<feature type="transmembrane region" description="Helical" evidence="7">
    <location>
        <begin position="89"/>
        <end position="110"/>
    </location>
</feature>
<keyword evidence="4 7" id="KW-0812">Transmembrane</keyword>
<dbReference type="SUPFAM" id="SSF103473">
    <property type="entry name" value="MFS general substrate transporter"/>
    <property type="match status" value="1"/>
</dbReference>
<feature type="transmembrane region" description="Helical" evidence="7">
    <location>
        <begin position="401"/>
        <end position="425"/>
    </location>
</feature>
<protein>
    <submittedName>
        <fullName evidence="9">MFS transporter</fullName>
    </submittedName>
</protein>
<proteinExistence type="inferred from homology"/>
<feature type="transmembrane region" description="Helical" evidence="7">
    <location>
        <begin position="437"/>
        <end position="456"/>
    </location>
</feature>
<feature type="transmembrane region" description="Helical" evidence="7">
    <location>
        <begin position="34"/>
        <end position="56"/>
    </location>
</feature>
<dbReference type="PRINTS" id="PR00171">
    <property type="entry name" value="SUGRTRNSPORT"/>
</dbReference>
<accession>A0A4S2GWB7</accession>
<sequence>MVSLGGFVFGYDAVVISGVSGAVAAQFALSEWQVGWVVSAPTLSAMFASLAAGYFSDRLGRRTMLRVVAVLYVISSILSAFASGFHGLVFARAVGGLAFSSLVLAPVYLAEISPSAIRGRIVAMNQLAIVLGLSSAYFCNLGLTALGQTDLGWVHAIRLDEETWRWMLGAELLPAVSWLIALFAFTPESPRWLVLNGRVEEAREVLLRLHVRERAEAILARIGGHPGAPPRGAQLDILFSRPVRIALGLGLIVGCAQQITGVNAIYFYAPIVFEQTGVGTDAALFQAALIGVTNVVFTVAAMVLVDRVGRKPLLLAGLGGVTVSTLLVAYAFSEARYALTPEAVAGASEAIRSLDFSAVYNATFISDVRFKAALLDAIGADAYRAHQSEILRLAITMNAGLILLGILLFVASFAISLGPVTWIFLSEIFPNAVRGTAIALVAFVNGLVSFLVQLLFPAELAQFGAAATFAIYGIIAVFFFIAVAAFLPETRGRPLEASG</sequence>
<dbReference type="Gene3D" id="1.20.1250.20">
    <property type="entry name" value="MFS general substrate transporter like domains"/>
    <property type="match status" value="3"/>
</dbReference>
<feature type="transmembrane region" description="Helical" evidence="7">
    <location>
        <begin position="122"/>
        <end position="146"/>
    </location>
</feature>
<keyword evidence="3" id="KW-0813">Transport</keyword>
<feature type="transmembrane region" description="Helical" evidence="7">
    <location>
        <begin position="7"/>
        <end position="28"/>
    </location>
</feature>
<evidence type="ECO:0000256" key="5">
    <source>
        <dbReference type="ARBA" id="ARBA00022989"/>
    </source>
</evidence>
<dbReference type="PROSITE" id="PS50850">
    <property type="entry name" value="MFS"/>
    <property type="match status" value="1"/>
</dbReference>
<gene>
    <name evidence="9" type="ORF">E5163_16335</name>
</gene>
<dbReference type="Proteomes" id="UP000308054">
    <property type="component" value="Unassembled WGS sequence"/>
</dbReference>
<evidence type="ECO:0000259" key="8">
    <source>
        <dbReference type="PROSITE" id="PS50850"/>
    </source>
</evidence>
<evidence type="ECO:0000313" key="10">
    <source>
        <dbReference type="Proteomes" id="UP000308054"/>
    </source>
</evidence>
<name>A0A4S2GWB7_9PROT</name>
<dbReference type="GO" id="GO:0016020">
    <property type="term" value="C:membrane"/>
    <property type="evidence" value="ECO:0007669"/>
    <property type="project" value="UniProtKB-SubCell"/>
</dbReference>
<keyword evidence="10" id="KW-1185">Reference proteome</keyword>
<dbReference type="EMBL" id="SRXW01000007">
    <property type="protein sequence ID" value="TGY87294.1"/>
    <property type="molecule type" value="Genomic_DNA"/>
</dbReference>
<feature type="transmembrane region" description="Helical" evidence="7">
    <location>
        <begin position="245"/>
        <end position="271"/>
    </location>
</feature>
<keyword evidence="6 7" id="KW-0472">Membrane</keyword>
<dbReference type="InterPro" id="IPR005829">
    <property type="entry name" value="Sugar_transporter_CS"/>
</dbReference>
<feature type="domain" description="Major facilitator superfamily (MFS) profile" evidence="8">
    <location>
        <begin position="1"/>
        <end position="491"/>
    </location>
</feature>
<dbReference type="Pfam" id="PF00083">
    <property type="entry name" value="Sugar_tr"/>
    <property type="match status" value="2"/>
</dbReference>
<dbReference type="PANTHER" id="PTHR48020">
    <property type="entry name" value="PROTON MYO-INOSITOL COTRANSPORTER"/>
    <property type="match status" value="1"/>
</dbReference>
<reference evidence="9 10" key="1">
    <citation type="journal article" date="2017" name="Int. J. Syst. Evol. Microbiol.">
        <title>Marinicauda algicola sp. nov., isolated from a marine red alga Rhodosorus marinus.</title>
        <authorList>
            <person name="Jeong S.E."/>
            <person name="Jeon S.H."/>
            <person name="Chun B.H."/>
            <person name="Kim D.W."/>
            <person name="Jeon C.O."/>
        </authorList>
    </citation>
    <scope>NUCLEOTIDE SEQUENCE [LARGE SCALE GENOMIC DNA]</scope>
    <source>
        <strain evidence="9 10">JCM 31718</strain>
    </source>
</reference>
<evidence type="ECO:0000256" key="1">
    <source>
        <dbReference type="ARBA" id="ARBA00004141"/>
    </source>
</evidence>
<keyword evidence="5 7" id="KW-1133">Transmembrane helix</keyword>
<dbReference type="InterPro" id="IPR036259">
    <property type="entry name" value="MFS_trans_sf"/>
</dbReference>
<feature type="transmembrane region" description="Helical" evidence="7">
    <location>
        <begin position="312"/>
        <end position="332"/>
    </location>
</feature>
<evidence type="ECO:0000256" key="4">
    <source>
        <dbReference type="ARBA" id="ARBA00022692"/>
    </source>
</evidence>
<feature type="transmembrane region" description="Helical" evidence="7">
    <location>
        <begin position="283"/>
        <end position="305"/>
    </location>
</feature>
<feature type="transmembrane region" description="Helical" evidence="7">
    <location>
        <begin position="166"/>
        <end position="185"/>
    </location>
</feature>
<dbReference type="PANTHER" id="PTHR48020:SF12">
    <property type="entry name" value="PROTON MYO-INOSITOL COTRANSPORTER"/>
    <property type="match status" value="1"/>
</dbReference>
<comment type="caution">
    <text evidence="9">The sequence shown here is derived from an EMBL/GenBank/DDBJ whole genome shotgun (WGS) entry which is preliminary data.</text>
</comment>
<dbReference type="InterPro" id="IPR003663">
    <property type="entry name" value="Sugar/inositol_transpt"/>
</dbReference>
<dbReference type="PROSITE" id="PS00216">
    <property type="entry name" value="SUGAR_TRANSPORT_1"/>
    <property type="match status" value="2"/>
</dbReference>
<evidence type="ECO:0000256" key="6">
    <source>
        <dbReference type="ARBA" id="ARBA00023136"/>
    </source>
</evidence>
<feature type="transmembrane region" description="Helical" evidence="7">
    <location>
        <begin position="63"/>
        <end position="83"/>
    </location>
</feature>
<comment type="subcellular location">
    <subcellularLocation>
        <location evidence="1">Membrane</location>
        <topology evidence="1">Multi-pass membrane protein</topology>
    </subcellularLocation>
</comment>
<organism evidence="9 10">
    <name type="scientific">Marinicauda algicola</name>
    <dbReference type="NCBI Taxonomy" id="2029849"/>
    <lineage>
        <taxon>Bacteria</taxon>
        <taxon>Pseudomonadati</taxon>
        <taxon>Pseudomonadota</taxon>
        <taxon>Alphaproteobacteria</taxon>
        <taxon>Maricaulales</taxon>
        <taxon>Maricaulaceae</taxon>
        <taxon>Marinicauda</taxon>
    </lineage>
</organism>
<dbReference type="OrthoDB" id="5368493at2"/>